<proteinExistence type="inferred from homology"/>
<evidence type="ECO:0000256" key="5">
    <source>
        <dbReference type="ARBA" id="ARBA00023004"/>
    </source>
</evidence>
<comment type="similarity">
    <text evidence="2 7">Belongs to the cytochrome P450 family.</text>
</comment>
<comment type="cofactor">
    <cofactor evidence="1">
        <name>heme</name>
        <dbReference type="ChEBI" id="CHEBI:30413"/>
    </cofactor>
</comment>
<keyword evidence="3 7" id="KW-0479">Metal-binding</keyword>
<gene>
    <name evidence="9" type="ORF">PGQ11_011596</name>
</gene>
<dbReference type="PROSITE" id="PS00086">
    <property type="entry name" value="CYTOCHROME_P450"/>
    <property type="match status" value="1"/>
</dbReference>
<dbReference type="SUPFAM" id="SSF48264">
    <property type="entry name" value="Cytochrome P450"/>
    <property type="match status" value="1"/>
</dbReference>
<sequence length="513" mass="58183">MEMDQLSQIILDRLPVLLSVALFTIVVYAVSSVWGSKSSLPLLGADYGNSEQRRKQYQTGAAKLYQKGYELFRHQAYRLTTSDGEVIVLPPEALQELRGMSDEVVNNVIGLNLAVEAKYTGLAGDSGFAAHMIRSDLTRSLNRINPGLAAETEKTVDEVLGPCDDWTSQVTYNKILRIVAIVSGRIFLGPDLCRREEYIYASTMYTVDLFKAVGKLKSWHSSLRPIAQYFIPELKTVFEHRRKAREFLFPIIRERKEAMKNGSELEDDMLQWMLNKAESNGVSDDRLAELQLSLSLAAIHTTTMAVTDLLNDVVIRPELVDELRAEIKQVLRNNDGVLTTQALYEMKLLDSVMRESQRWNPISQSRFPRYISQPVTLKNGTQIPAGIFIETPLGPVNHDPKLYPNPDVFDPHRFLDLRNATKPDPINYKTREQYQFVTVTKENMAFGYGKHACPGRFFAANEIKLILAHILLQYDLRMPDGATERYQRVIRGPAESPNPMDKIEFKRAQPAGQ</sequence>
<name>A0ABR2I037_9PEZI</name>
<evidence type="ECO:0000313" key="9">
    <source>
        <dbReference type="EMBL" id="KAK8855684.1"/>
    </source>
</evidence>
<evidence type="ECO:0000256" key="1">
    <source>
        <dbReference type="ARBA" id="ARBA00001971"/>
    </source>
</evidence>
<accession>A0ABR2I037</accession>
<protein>
    <submittedName>
        <fullName evidence="9">Cytochrome P450</fullName>
    </submittedName>
</protein>
<reference evidence="9 10" key="1">
    <citation type="journal article" date="2024" name="IMA Fungus">
        <title>Apiospora arundinis, a panoply of carbohydrate-active enzymes and secondary metabolites.</title>
        <authorList>
            <person name="Sorensen T."/>
            <person name="Petersen C."/>
            <person name="Muurmann A.T."/>
            <person name="Christiansen J.V."/>
            <person name="Brundto M.L."/>
            <person name="Overgaard C.K."/>
            <person name="Boysen A.T."/>
            <person name="Wollenberg R.D."/>
            <person name="Larsen T.O."/>
            <person name="Sorensen J.L."/>
            <person name="Nielsen K.L."/>
            <person name="Sondergaard T.E."/>
        </authorList>
    </citation>
    <scope>NUCLEOTIDE SEQUENCE [LARGE SCALE GENOMIC DNA]</scope>
    <source>
        <strain evidence="9 10">AAU 773</strain>
    </source>
</reference>
<evidence type="ECO:0000256" key="4">
    <source>
        <dbReference type="ARBA" id="ARBA00023002"/>
    </source>
</evidence>
<evidence type="ECO:0000256" key="2">
    <source>
        <dbReference type="ARBA" id="ARBA00010617"/>
    </source>
</evidence>
<keyword evidence="10" id="KW-1185">Reference proteome</keyword>
<dbReference type="PANTHER" id="PTHR46206">
    <property type="entry name" value="CYTOCHROME P450"/>
    <property type="match status" value="1"/>
</dbReference>
<dbReference type="InterPro" id="IPR017972">
    <property type="entry name" value="Cyt_P450_CS"/>
</dbReference>
<dbReference type="Proteomes" id="UP001390339">
    <property type="component" value="Unassembled WGS sequence"/>
</dbReference>
<keyword evidence="7" id="KW-0349">Heme</keyword>
<organism evidence="9 10">
    <name type="scientific">Apiospora arundinis</name>
    <dbReference type="NCBI Taxonomy" id="335852"/>
    <lineage>
        <taxon>Eukaryota</taxon>
        <taxon>Fungi</taxon>
        <taxon>Dikarya</taxon>
        <taxon>Ascomycota</taxon>
        <taxon>Pezizomycotina</taxon>
        <taxon>Sordariomycetes</taxon>
        <taxon>Xylariomycetidae</taxon>
        <taxon>Amphisphaeriales</taxon>
        <taxon>Apiosporaceae</taxon>
        <taxon>Apiospora</taxon>
    </lineage>
</organism>
<dbReference type="InterPro" id="IPR036396">
    <property type="entry name" value="Cyt_P450_sf"/>
</dbReference>
<dbReference type="EMBL" id="JAPCWZ010000007">
    <property type="protein sequence ID" value="KAK8855684.1"/>
    <property type="molecule type" value="Genomic_DNA"/>
</dbReference>
<dbReference type="PANTHER" id="PTHR46206:SF7">
    <property type="entry name" value="P450, PUTATIVE (EUROFUNG)-RELATED"/>
    <property type="match status" value="1"/>
</dbReference>
<dbReference type="InterPro" id="IPR002403">
    <property type="entry name" value="Cyt_P450_E_grp-IV"/>
</dbReference>
<dbReference type="Pfam" id="PF00067">
    <property type="entry name" value="p450"/>
    <property type="match status" value="1"/>
</dbReference>
<evidence type="ECO:0000256" key="3">
    <source>
        <dbReference type="ARBA" id="ARBA00022723"/>
    </source>
</evidence>
<evidence type="ECO:0000256" key="8">
    <source>
        <dbReference type="SAM" id="MobiDB-lite"/>
    </source>
</evidence>
<feature type="region of interest" description="Disordered" evidence="8">
    <location>
        <begin position="490"/>
        <end position="513"/>
    </location>
</feature>
<keyword evidence="5 7" id="KW-0408">Iron</keyword>
<keyword evidence="4 7" id="KW-0560">Oxidoreductase</keyword>
<dbReference type="InterPro" id="IPR001128">
    <property type="entry name" value="Cyt_P450"/>
</dbReference>
<evidence type="ECO:0000256" key="6">
    <source>
        <dbReference type="ARBA" id="ARBA00023033"/>
    </source>
</evidence>
<dbReference type="Gene3D" id="1.10.630.10">
    <property type="entry name" value="Cytochrome P450"/>
    <property type="match status" value="1"/>
</dbReference>
<evidence type="ECO:0000313" key="10">
    <source>
        <dbReference type="Proteomes" id="UP001390339"/>
    </source>
</evidence>
<dbReference type="PRINTS" id="PR00465">
    <property type="entry name" value="EP450IV"/>
</dbReference>
<evidence type="ECO:0000256" key="7">
    <source>
        <dbReference type="RuleBase" id="RU000461"/>
    </source>
</evidence>
<keyword evidence="6 7" id="KW-0503">Monooxygenase</keyword>
<comment type="caution">
    <text evidence="9">The sequence shown here is derived from an EMBL/GenBank/DDBJ whole genome shotgun (WGS) entry which is preliminary data.</text>
</comment>
<dbReference type="CDD" id="cd11041">
    <property type="entry name" value="CYP503A1-like"/>
    <property type="match status" value="1"/>
</dbReference>